<feature type="compositionally biased region" description="Polar residues" evidence="1">
    <location>
        <begin position="93"/>
        <end position="108"/>
    </location>
</feature>
<feature type="region of interest" description="Disordered" evidence="1">
    <location>
        <begin position="19"/>
        <end position="120"/>
    </location>
</feature>
<feature type="compositionally biased region" description="Low complexity" evidence="1">
    <location>
        <begin position="40"/>
        <end position="55"/>
    </location>
</feature>
<evidence type="ECO:0000313" key="2">
    <source>
        <dbReference type="EMBL" id="KAK5956615.1"/>
    </source>
</evidence>
<organism evidence="2 3">
    <name type="scientific">Knufia fluminis</name>
    <dbReference type="NCBI Taxonomy" id="191047"/>
    <lineage>
        <taxon>Eukaryota</taxon>
        <taxon>Fungi</taxon>
        <taxon>Dikarya</taxon>
        <taxon>Ascomycota</taxon>
        <taxon>Pezizomycotina</taxon>
        <taxon>Eurotiomycetes</taxon>
        <taxon>Chaetothyriomycetidae</taxon>
        <taxon>Chaetothyriales</taxon>
        <taxon>Trichomeriaceae</taxon>
        <taxon>Knufia</taxon>
    </lineage>
</organism>
<evidence type="ECO:0000313" key="3">
    <source>
        <dbReference type="Proteomes" id="UP001316803"/>
    </source>
</evidence>
<protein>
    <submittedName>
        <fullName evidence="2">Uncharacterized protein</fullName>
    </submittedName>
</protein>
<dbReference type="AlphaFoldDB" id="A0AAN8IB77"/>
<comment type="caution">
    <text evidence="2">The sequence shown here is derived from an EMBL/GenBank/DDBJ whole genome shotgun (WGS) entry which is preliminary data.</text>
</comment>
<sequence length="356" mass="39747">MAKRFAFVSVSDPRQFKDTERQKLVQQHVGRLHRNRSAPLQRLQQGREQQRSKQQANGGRVLVPNPPGTGPASISIELIPNAPASPAEDRGTTIASSDQPSCSGISSRWSEEGSGATQPDLLWPQERLLALLPGSNKVEDEVNGDKDFNNAWTRGVDLYLDQSRADPFATYPVDGSDRQISLLVDHAIQHFWSCLSPDTKHGVGNPANNVYLMHMRSSALAYFTYSISISTNFDYMMDQNPLQKNYQSLRARHIHAATQLVRKTIQEMPENPTAAYVSEELIGAVITLAANHRINVINRKDWPAPRFRSPMATFQCLDMWGALPFIRPHRLAIVQLVNMRGGMERIGLTMAGVVQL</sequence>
<dbReference type="Proteomes" id="UP001316803">
    <property type="component" value="Unassembled WGS sequence"/>
</dbReference>
<reference evidence="2 3" key="1">
    <citation type="submission" date="2022-12" db="EMBL/GenBank/DDBJ databases">
        <title>Genomic features and morphological characterization of a novel Knufia sp. strain isolated from spacecraft assembly facility.</title>
        <authorList>
            <person name="Teixeira M."/>
            <person name="Chander A.M."/>
            <person name="Stajich J.E."/>
            <person name="Venkateswaran K."/>
        </authorList>
    </citation>
    <scope>NUCLEOTIDE SEQUENCE [LARGE SCALE GENOMIC DNA]</scope>
    <source>
        <strain evidence="2 3">FJI-L2-BK-P2</strain>
    </source>
</reference>
<dbReference type="PANTHER" id="PTHR37540">
    <property type="entry name" value="TRANSCRIPTION FACTOR (ACR-2), PUTATIVE-RELATED-RELATED"/>
    <property type="match status" value="1"/>
</dbReference>
<keyword evidence="3" id="KW-1185">Reference proteome</keyword>
<evidence type="ECO:0000256" key="1">
    <source>
        <dbReference type="SAM" id="MobiDB-lite"/>
    </source>
</evidence>
<gene>
    <name evidence="2" type="ORF">OHC33_002101</name>
</gene>
<name>A0AAN8IB77_9EURO</name>
<dbReference type="EMBL" id="JAKLMC020000004">
    <property type="protein sequence ID" value="KAK5956615.1"/>
    <property type="molecule type" value="Genomic_DNA"/>
</dbReference>
<accession>A0AAN8IB77</accession>
<dbReference type="PANTHER" id="PTHR37540:SF5">
    <property type="entry name" value="TRANSCRIPTION FACTOR DOMAIN-CONTAINING PROTEIN"/>
    <property type="match status" value="1"/>
</dbReference>
<proteinExistence type="predicted"/>